<keyword evidence="10" id="KW-1185">Reference proteome</keyword>
<protein>
    <recommendedName>
        <fullName evidence="6">FMN dependent NADH:quinone oxidoreductase</fullName>
        <ecNumber evidence="6">1.6.5.-</ecNumber>
    </recommendedName>
    <alternativeName>
        <fullName evidence="6">Azo-dye reductase</fullName>
    </alternativeName>
    <alternativeName>
        <fullName evidence="6">FMN-dependent NADH-azo compound oxidoreductase</fullName>
    </alternativeName>
    <alternativeName>
        <fullName evidence="6">FMN-dependent NADH-azoreductase</fullName>
        <ecNumber evidence="6">1.7.1.17</ecNumber>
    </alternativeName>
</protein>
<keyword evidence="4 6" id="KW-0520">NAD</keyword>
<evidence type="ECO:0000256" key="6">
    <source>
        <dbReference type="HAMAP-Rule" id="MF_01216"/>
    </source>
</evidence>
<feature type="compositionally biased region" description="Basic and acidic residues" evidence="7">
    <location>
        <begin position="191"/>
        <end position="214"/>
    </location>
</feature>
<dbReference type="EC" id="1.6.5.-" evidence="6"/>
<keyword evidence="2 6" id="KW-0288">FMN</keyword>
<comment type="caution">
    <text evidence="6">Lacks conserved residue(s) required for the propagation of feature annotation.</text>
</comment>
<organism evidence="9 10">
    <name type="scientific">Kineosporia corallincola</name>
    <dbReference type="NCBI Taxonomy" id="2835133"/>
    <lineage>
        <taxon>Bacteria</taxon>
        <taxon>Bacillati</taxon>
        <taxon>Actinomycetota</taxon>
        <taxon>Actinomycetes</taxon>
        <taxon>Kineosporiales</taxon>
        <taxon>Kineosporiaceae</taxon>
        <taxon>Kineosporia</taxon>
    </lineage>
</organism>
<feature type="binding site" evidence="6">
    <location>
        <begin position="138"/>
        <end position="141"/>
    </location>
    <ligand>
        <name>FMN</name>
        <dbReference type="ChEBI" id="CHEBI:58210"/>
    </ligand>
</feature>
<keyword evidence="3 6" id="KW-0560">Oxidoreductase</keyword>
<comment type="function">
    <text evidence="6">Also exhibits azoreductase activity. Catalyzes the reductive cleavage of the azo bond in aromatic azo compounds to the corresponding amines.</text>
</comment>
<evidence type="ECO:0000256" key="1">
    <source>
        <dbReference type="ARBA" id="ARBA00022630"/>
    </source>
</evidence>
<comment type="subunit">
    <text evidence="6">Homodimer.</text>
</comment>
<dbReference type="Gene3D" id="3.40.50.360">
    <property type="match status" value="1"/>
</dbReference>
<comment type="cofactor">
    <cofactor evidence="6">
        <name>FMN</name>
        <dbReference type="ChEBI" id="CHEBI:58210"/>
    </cofactor>
    <text evidence="6">Binds 1 FMN per subunit.</text>
</comment>
<evidence type="ECO:0000259" key="8">
    <source>
        <dbReference type="Pfam" id="PF02525"/>
    </source>
</evidence>
<feature type="domain" description="Flavodoxin-like fold" evidence="8">
    <location>
        <begin position="3"/>
        <end position="188"/>
    </location>
</feature>
<dbReference type="SUPFAM" id="SSF52218">
    <property type="entry name" value="Flavoproteins"/>
    <property type="match status" value="1"/>
</dbReference>
<dbReference type="PANTHER" id="PTHR43741">
    <property type="entry name" value="FMN-DEPENDENT NADH-AZOREDUCTASE 1"/>
    <property type="match status" value="1"/>
</dbReference>
<evidence type="ECO:0000313" key="9">
    <source>
        <dbReference type="EMBL" id="MBT0773088.1"/>
    </source>
</evidence>
<comment type="caution">
    <text evidence="9">The sequence shown here is derived from an EMBL/GenBank/DDBJ whole genome shotgun (WGS) entry which is preliminary data.</text>
</comment>
<comment type="similarity">
    <text evidence="6">Belongs to the azoreductase type 1 family.</text>
</comment>
<dbReference type="InterPro" id="IPR023048">
    <property type="entry name" value="NADH:quinone_OxRdtase_FMN_depd"/>
</dbReference>
<gene>
    <name evidence="6" type="primary">azoR</name>
    <name evidence="9" type="ORF">KIH74_29360</name>
</gene>
<dbReference type="Pfam" id="PF02525">
    <property type="entry name" value="Flavodoxin_2"/>
    <property type="match status" value="1"/>
</dbReference>
<keyword evidence="1 6" id="KW-0285">Flavoprotein</keyword>
<dbReference type="EC" id="1.7.1.17" evidence="6"/>
<dbReference type="PANTHER" id="PTHR43741:SF4">
    <property type="entry name" value="FMN-DEPENDENT NADH:QUINONE OXIDOREDUCTASE"/>
    <property type="match status" value="1"/>
</dbReference>
<feature type="region of interest" description="Disordered" evidence="7">
    <location>
        <begin position="188"/>
        <end position="214"/>
    </location>
</feature>
<feature type="binding site" evidence="6">
    <location>
        <begin position="16"/>
        <end position="18"/>
    </location>
    <ligand>
        <name>FMN</name>
        <dbReference type="ChEBI" id="CHEBI:58210"/>
    </ligand>
</feature>
<dbReference type="InterPro" id="IPR050104">
    <property type="entry name" value="FMN-dep_NADH:Q_OxRdtase_AzoR1"/>
</dbReference>
<evidence type="ECO:0000256" key="2">
    <source>
        <dbReference type="ARBA" id="ARBA00022643"/>
    </source>
</evidence>
<reference evidence="9 10" key="1">
    <citation type="submission" date="2021-05" db="EMBL/GenBank/DDBJ databases">
        <title>Kineosporia and Streptomyces sp. nov. two new marine actinobacteria isolated from Coral.</title>
        <authorList>
            <person name="Buangrab K."/>
            <person name="Sutthacheep M."/>
            <person name="Yeemin T."/>
            <person name="Harunari E."/>
            <person name="Igarashi Y."/>
            <person name="Kanchanasin P."/>
            <person name="Tanasupawat S."/>
            <person name="Phongsopitanun W."/>
        </authorList>
    </citation>
    <scope>NUCLEOTIDE SEQUENCE [LARGE SCALE GENOMIC DNA]</scope>
    <source>
        <strain evidence="9 10">J2-2</strain>
    </source>
</reference>
<evidence type="ECO:0000313" key="10">
    <source>
        <dbReference type="Proteomes" id="UP001197247"/>
    </source>
</evidence>
<evidence type="ECO:0000256" key="5">
    <source>
        <dbReference type="ARBA" id="ARBA00048542"/>
    </source>
</evidence>
<evidence type="ECO:0000256" key="4">
    <source>
        <dbReference type="ARBA" id="ARBA00023027"/>
    </source>
</evidence>
<sequence length="214" mass="22896">MPTLLHLDSSADLNSSVSRALTARFATAWTGISTDHLVVRRDLHLDQLPHLPTDALHWAPRLRRPGDLVPADAEQLQQVLISELLNADVVLIGAPMYNWAVPSTLKAWIDYVHVGGVTSTIDEPTQPLAGKPVVVVSSRGGSYGPGDPVDHQVPSIVQALGTSMGMDVSTVTADLTLAGRLPALSGLTGRAEQERERAAQELDALAERLGRRKG</sequence>
<dbReference type="RefSeq" id="WP_214159620.1">
    <property type="nucleotide sequence ID" value="NZ_JAHBAY010000015.1"/>
</dbReference>
<proteinExistence type="inferred from homology"/>
<accession>A0ABS5TPQ2</accession>
<dbReference type="EMBL" id="JAHBAY010000015">
    <property type="protein sequence ID" value="MBT0773088.1"/>
    <property type="molecule type" value="Genomic_DNA"/>
</dbReference>
<dbReference type="InterPro" id="IPR003680">
    <property type="entry name" value="Flavodoxin_fold"/>
</dbReference>
<dbReference type="Proteomes" id="UP001197247">
    <property type="component" value="Unassembled WGS sequence"/>
</dbReference>
<comment type="catalytic activity">
    <reaction evidence="5">
        <text>N,N-dimethyl-1,4-phenylenediamine + anthranilate + 2 NAD(+) = 2-(4-dimethylaminophenyl)diazenylbenzoate + 2 NADH + 2 H(+)</text>
        <dbReference type="Rhea" id="RHEA:55872"/>
        <dbReference type="ChEBI" id="CHEBI:15378"/>
        <dbReference type="ChEBI" id="CHEBI:15783"/>
        <dbReference type="ChEBI" id="CHEBI:16567"/>
        <dbReference type="ChEBI" id="CHEBI:57540"/>
        <dbReference type="ChEBI" id="CHEBI:57945"/>
        <dbReference type="ChEBI" id="CHEBI:71579"/>
        <dbReference type="EC" id="1.7.1.17"/>
    </reaction>
    <physiologicalReaction direction="right-to-left" evidence="5">
        <dbReference type="Rhea" id="RHEA:55874"/>
    </physiologicalReaction>
</comment>
<dbReference type="InterPro" id="IPR029039">
    <property type="entry name" value="Flavoprotein-like_sf"/>
</dbReference>
<comment type="catalytic activity">
    <reaction evidence="6">
        <text>2 a quinone + NADH + H(+) = 2 a 1,4-benzosemiquinone + NAD(+)</text>
        <dbReference type="Rhea" id="RHEA:65952"/>
        <dbReference type="ChEBI" id="CHEBI:15378"/>
        <dbReference type="ChEBI" id="CHEBI:57540"/>
        <dbReference type="ChEBI" id="CHEBI:57945"/>
        <dbReference type="ChEBI" id="CHEBI:132124"/>
        <dbReference type="ChEBI" id="CHEBI:134225"/>
    </reaction>
</comment>
<name>A0ABS5TPQ2_9ACTN</name>
<dbReference type="HAMAP" id="MF_01216">
    <property type="entry name" value="Azoreductase_type1"/>
    <property type="match status" value="1"/>
</dbReference>
<evidence type="ECO:0000256" key="7">
    <source>
        <dbReference type="SAM" id="MobiDB-lite"/>
    </source>
</evidence>
<evidence type="ECO:0000256" key="3">
    <source>
        <dbReference type="ARBA" id="ARBA00023002"/>
    </source>
</evidence>
<feature type="binding site" evidence="6">
    <location>
        <position position="10"/>
    </location>
    <ligand>
        <name>FMN</name>
        <dbReference type="ChEBI" id="CHEBI:58210"/>
    </ligand>
</feature>
<comment type="function">
    <text evidence="6">Quinone reductase that provides resistance to thiol-specific stress caused by electrophilic quinones.</text>
</comment>